<evidence type="ECO:0000256" key="1">
    <source>
        <dbReference type="SAM" id="MobiDB-lite"/>
    </source>
</evidence>
<feature type="compositionally biased region" description="Low complexity" evidence="1">
    <location>
        <begin position="59"/>
        <end position="69"/>
    </location>
</feature>
<evidence type="ECO:0000313" key="3">
    <source>
        <dbReference type="Proteomes" id="UP001497516"/>
    </source>
</evidence>
<organism evidence="2 3">
    <name type="scientific">Linum trigynum</name>
    <dbReference type="NCBI Taxonomy" id="586398"/>
    <lineage>
        <taxon>Eukaryota</taxon>
        <taxon>Viridiplantae</taxon>
        <taxon>Streptophyta</taxon>
        <taxon>Embryophyta</taxon>
        <taxon>Tracheophyta</taxon>
        <taxon>Spermatophyta</taxon>
        <taxon>Magnoliopsida</taxon>
        <taxon>eudicotyledons</taxon>
        <taxon>Gunneridae</taxon>
        <taxon>Pentapetalae</taxon>
        <taxon>rosids</taxon>
        <taxon>fabids</taxon>
        <taxon>Malpighiales</taxon>
        <taxon>Linaceae</taxon>
        <taxon>Linum</taxon>
    </lineage>
</organism>
<proteinExistence type="predicted"/>
<feature type="compositionally biased region" description="Low complexity" evidence="1">
    <location>
        <begin position="1"/>
        <end position="24"/>
    </location>
</feature>
<dbReference type="Proteomes" id="UP001497516">
    <property type="component" value="Chromosome 9"/>
</dbReference>
<sequence>MLHPSPSLSRRGLPSPTLSPASPLRDSASRDSGLPFPPLRLLFPYRRLTISTIKTSPSRTLLLPLSSSPPQSPPARHRPPSPNSPSVIESAVESSVSRKESTEVDLAPCMFGLLAESARSTSSSPIDIPRLLDLPRHRRQSQVQSGSGDYLFFVNDD</sequence>
<name>A0AAV2GV04_9ROSI</name>
<feature type="region of interest" description="Disordered" evidence="1">
    <location>
        <begin position="1"/>
        <end position="38"/>
    </location>
</feature>
<feature type="region of interest" description="Disordered" evidence="1">
    <location>
        <begin position="59"/>
        <end position="100"/>
    </location>
</feature>
<evidence type="ECO:0000313" key="2">
    <source>
        <dbReference type="EMBL" id="CAL1413150.1"/>
    </source>
</evidence>
<reference evidence="2 3" key="1">
    <citation type="submission" date="2024-04" db="EMBL/GenBank/DDBJ databases">
        <authorList>
            <person name="Fracassetti M."/>
        </authorList>
    </citation>
    <scope>NUCLEOTIDE SEQUENCE [LARGE SCALE GENOMIC DNA]</scope>
</reference>
<feature type="compositionally biased region" description="Low complexity" evidence="1">
    <location>
        <begin position="84"/>
        <end position="95"/>
    </location>
</feature>
<accession>A0AAV2GV04</accession>
<protein>
    <submittedName>
        <fullName evidence="2">Uncharacterized protein</fullName>
    </submittedName>
</protein>
<gene>
    <name evidence="2" type="ORF">LTRI10_LOCUS52401</name>
</gene>
<dbReference type="EMBL" id="OZ034822">
    <property type="protein sequence ID" value="CAL1413150.1"/>
    <property type="molecule type" value="Genomic_DNA"/>
</dbReference>
<keyword evidence="3" id="KW-1185">Reference proteome</keyword>
<dbReference type="AlphaFoldDB" id="A0AAV2GV04"/>